<protein>
    <submittedName>
        <fullName evidence="1">Uncharacterized protein</fullName>
    </submittedName>
</protein>
<comment type="caution">
    <text evidence="1">The sequence shown here is derived from an EMBL/GenBank/DDBJ whole genome shotgun (WGS) entry which is preliminary data.</text>
</comment>
<proteinExistence type="predicted"/>
<name>A0A1H2ZAF9_ACIFE</name>
<dbReference type="RefSeq" id="WP_337439144.1">
    <property type="nucleotide sequence ID" value="NZ_JAYCHM010000322.1"/>
</dbReference>
<dbReference type="EMBL" id="FNOP01000014">
    <property type="protein sequence ID" value="SDX14315.1"/>
    <property type="molecule type" value="Genomic_DNA"/>
</dbReference>
<evidence type="ECO:0000313" key="1">
    <source>
        <dbReference type="EMBL" id="SDX14315.1"/>
    </source>
</evidence>
<accession>A0A1H2ZAF9</accession>
<evidence type="ECO:0000313" key="2">
    <source>
        <dbReference type="Proteomes" id="UP000182379"/>
    </source>
</evidence>
<sequence length="41" mass="4819">MALSRWIEGTAYGFPFTQSYYFGFGYFGCHELHTFSTVKRD</sequence>
<reference evidence="1 2" key="1">
    <citation type="submission" date="2016-10" db="EMBL/GenBank/DDBJ databases">
        <authorList>
            <person name="Varghese N."/>
            <person name="Submissions S."/>
        </authorList>
    </citation>
    <scope>NUCLEOTIDE SEQUENCE [LARGE SCALE GENOMIC DNA]</scope>
    <source>
        <strain evidence="1 2">WCC6</strain>
    </source>
</reference>
<dbReference type="AlphaFoldDB" id="A0A1H2ZAF9"/>
<gene>
    <name evidence="1" type="ORF">SAMN05216495_11414</name>
</gene>
<organism evidence="1 2">
    <name type="scientific">Acidaminococcus fermentans</name>
    <dbReference type="NCBI Taxonomy" id="905"/>
    <lineage>
        <taxon>Bacteria</taxon>
        <taxon>Bacillati</taxon>
        <taxon>Bacillota</taxon>
        <taxon>Negativicutes</taxon>
        <taxon>Acidaminococcales</taxon>
        <taxon>Acidaminococcaceae</taxon>
        <taxon>Acidaminococcus</taxon>
    </lineage>
</organism>
<dbReference type="Proteomes" id="UP000182379">
    <property type="component" value="Unassembled WGS sequence"/>
</dbReference>